<reference evidence="2" key="1">
    <citation type="journal article" date="2019" name="Nat. Commun.">
        <title>The genome of broomcorn millet.</title>
        <authorList>
            <person name="Zou C."/>
            <person name="Miki D."/>
            <person name="Li D."/>
            <person name="Tang Q."/>
            <person name="Xiao L."/>
            <person name="Rajput S."/>
            <person name="Deng P."/>
            <person name="Jia W."/>
            <person name="Huang R."/>
            <person name="Zhang M."/>
            <person name="Sun Y."/>
            <person name="Hu J."/>
            <person name="Fu X."/>
            <person name="Schnable P.S."/>
            <person name="Li F."/>
            <person name="Zhang H."/>
            <person name="Feng B."/>
            <person name="Zhu X."/>
            <person name="Liu R."/>
            <person name="Schnable J.C."/>
            <person name="Zhu J.-K."/>
            <person name="Zhang H."/>
        </authorList>
    </citation>
    <scope>NUCLEOTIDE SEQUENCE [LARGE SCALE GENOMIC DNA]</scope>
</reference>
<evidence type="ECO:0000313" key="2">
    <source>
        <dbReference type="Proteomes" id="UP000275267"/>
    </source>
</evidence>
<accession>A0A3L6PSZ7</accession>
<gene>
    <name evidence="1" type="ORF">C2845_PM14G09740</name>
</gene>
<protein>
    <submittedName>
        <fullName evidence="1">Uncharacterized protein</fullName>
    </submittedName>
</protein>
<dbReference type="OrthoDB" id="673639at2759"/>
<sequence>MKVEHVPSRKKFARGQAVSHADRVGSASSYRVGSGWLLGRHKDDSDGCSLATPFVRFFIETACDKEHAKCLPNNTERHQNATACLGVGPKIRKVMRISLNKEQKKNVARNHSEINAKAKLRNMARLYDNKATTKLGKACAKWFHRNGIPGTKADCPYFRRTMELTQQLGASALVPTGAEIDGASLDASEEED</sequence>
<proteinExistence type="predicted"/>
<dbReference type="STRING" id="4540.A0A3L6PSZ7"/>
<dbReference type="AlphaFoldDB" id="A0A3L6PSZ7"/>
<organism evidence="1 2">
    <name type="scientific">Panicum miliaceum</name>
    <name type="common">Proso millet</name>
    <name type="synonym">Broomcorn millet</name>
    <dbReference type="NCBI Taxonomy" id="4540"/>
    <lineage>
        <taxon>Eukaryota</taxon>
        <taxon>Viridiplantae</taxon>
        <taxon>Streptophyta</taxon>
        <taxon>Embryophyta</taxon>
        <taxon>Tracheophyta</taxon>
        <taxon>Spermatophyta</taxon>
        <taxon>Magnoliopsida</taxon>
        <taxon>Liliopsida</taxon>
        <taxon>Poales</taxon>
        <taxon>Poaceae</taxon>
        <taxon>PACMAD clade</taxon>
        <taxon>Panicoideae</taxon>
        <taxon>Panicodae</taxon>
        <taxon>Paniceae</taxon>
        <taxon>Panicinae</taxon>
        <taxon>Panicum</taxon>
        <taxon>Panicum sect. Panicum</taxon>
    </lineage>
</organism>
<name>A0A3L6PSZ7_PANMI</name>
<dbReference type="Proteomes" id="UP000275267">
    <property type="component" value="Unassembled WGS sequence"/>
</dbReference>
<comment type="caution">
    <text evidence="1">The sequence shown here is derived from an EMBL/GenBank/DDBJ whole genome shotgun (WGS) entry which is preliminary data.</text>
</comment>
<evidence type="ECO:0000313" key="1">
    <source>
        <dbReference type="EMBL" id="RLM61937.1"/>
    </source>
</evidence>
<keyword evidence="2" id="KW-1185">Reference proteome</keyword>
<dbReference type="EMBL" id="PQIB02000016">
    <property type="protein sequence ID" value="RLM61937.1"/>
    <property type="molecule type" value="Genomic_DNA"/>
</dbReference>